<reference evidence="3 4" key="1">
    <citation type="submission" date="2022-11" db="EMBL/GenBank/DDBJ databases">
        <title>Spartinivicinus poritis sp. nov., isolated from scleractinian coral Porites lutea.</title>
        <authorList>
            <person name="Zhang G."/>
            <person name="Cai L."/>
            <person name="Wei Q."/>
        </authorList>
    </citation>
    <scope>NUCLEOTIDE SEQUENCE [LARGE SCALE GENOMIC DNA]</scope>
    <source>
        <strain evidence="3 4">A2-2</strain>
    </source>
</reference>
<protein>
    <recommendedName>
        <fullName evidence="2">Transposase TnpC homeodomain domain-containing protein</fullName>
    </recommendedName>
</protein>
<name>A0ABT5UI24_9GAMM</name>
<feature type="compositionally biased region" description="Basic residues" evidence="1">
    <location>
        <begin position="102"/>
        <end position="112"/>
    </location>
</feature>
<dbReference type="Proteomes" id="UP001528823">
    <property type="component" value="Unassembled WGS sequence"/>
</dbReference>
<dbReference type="InterPro" id="IPR024463">
    <property type="entry name" value="Transposase_TnpC_homeodom"/>
</dbReference>
<evidence type="ECO:0000256" key="1">
    <source>
        <dbReference type="SAM" id="MobiDB-lite"/>
    </source>
</evidence>
<accession>A0ABT5UI24</accession>
<feature type="domain" description="Transposase TnpC homeodomain" evidence="2">
    <location>
        <begin position="50"/>
        <end position="112"/>
    </location>
</feature>
<dbReference type="Pfam" id="PF13007">
    <property type="entry name" value="LZ_Tnp_IS66"/>
    <property type="match status" value="1"/>
</dbReference>
<dbReference type="EMBL" id="JAPMOU010000126">
    <property type="protein sequence ID" value="MDE1466044.1"/>
    <property type="molecule type" value="Genomic_DNA"/>
</dbReference>
<evidence type="ECO:0000259" key="2">
    <source>
        <dbReference type="Pfam" id="PF13007"/>
    </source>
</evidence>
<evidence type="ECO:0000313" key="4">
    <source>
        <dbReference type="Proteomes" id="UP001528823"/>
    </source>
</evidence>
<sequence>MKLPDNAPQIDQPNPSDCLEEVNGLLQEKEAIIAKKDQLIEAQQKRIAILEEYLRLERYRRLGPSSEKNTAQGELFDEAEQLVQQAEEETEGEPGTPEDKPKPKKRGGRKPL</sequence>
<evidence type="ECO:0000313" key="3">
    <source>
        <dbReference type="EMBL" id="MDE1466044.1"/>
    </source>
</evidence>
<proteinExistence type="predicted"/>
<comment type="caution">
    <text evidence="3">The sequence shown here is derived from an EMBL/GenBank/DDBJ whole genome shotgun (WGS) entry which is preliminary data.</text>
</comment>
<organism evidence="3 4">
    <name type="scientific">Spartinivicinus poritis</name>
    <dbReference type="NCBI Taxonomy" id="2994640"/>
    <lineage>
        <taxon>Bacteria</taxon>
        <taxon>Pseudomonadati</taxon>
        <taxon>Pseudomonadota</taxon>
        <taxon>Gammaproteobacteria</taxon>
        <taxon>Oceanospirillales</taxon>
        <taxon>Zooshikellaceae</taxon>
        <taxon>Spartinivicinus</taxon>
    </lineage>
</organism>
<gene>
    <name evidence="3" type="ORF">ORQ98_29245</name>
</gene>
<dbReference type="RefSeq" id="WP_274692339.1">
    <property type="nucleotide sequence ID" value="NZ_JAPMOU010000126.1"/>
</dbReference>
<feature type="compositionally biased region" description="Acidic residues" evidence="1">
    <location>
        <begin position="75"/>
        <end position="92"/>
    </location>
</feature>
<feature type="region of interest" description="Disordered" evidence="1">
    <location>
        <begin position="59"/>
        <end position="112"/>
    </location>
</feature>
<keyword evidence="4" id="KW-1185">Reference proteome</keyword>